<keyword evidence="11" id="KW-0282">Flagellum</keyword>
<evidence type="ECO:0000256" key="1">
    <source>
        <dbReference type="ARBA" id="ARBA00004365"/>
    </source>
</evidence>
<accession>C6BZV0</accession>
<dbReference type="Proteomes" id="UP000002601">
    <property type="component" value="Chromosome"/>
</dbReference>
<dbReference type="AlphaFoldDB" id="C6BZV0"/>
<dbReference type="GO" id="GO:0044780">
    <property type="term" value="P:bacterial-type flagellum assembly"/>
    <property type="evidence" value="ECO:0007669"/>
    <property type="project" value="InterPro"/>
</dbReference>
<evidence type="ECO:0000259" key="10">
    <source>
        <dbReference type="Pfam" id="PF22638"/>
    </source>
</evidence>
<protein>
    <recommendedName>
        <fullName evidence="4 7">Flagellar hook-associated protein 1</fullName>
        <shortName evidence="7">HAP1</shortName>
    </recommendedName>
</protein>
<organism evidence="11 12">
    <name type="scientific">Maridesulfovibrio salexigens (strain ATCC 14822 / DSM 2638 / NCIMB 8403 / VKM B-1763)</name>
    <name type="common">Desulfovibrio salexigens</name>
    <dbReference type="NCBI Taxonomy" id="526222"/>
    <lineage>
        <taxon>Bacteria</taxon>
        <taxon>Pseudomonadati</taxon>
        <taxon>Thermodesulfobacteriota</taxon>
        <taxon>Desulfovibrionia</taxon>
        <taxon>Desulfovibrionales</taxon>
        <taxon>Desulfovibrionaceae</taxon>
        <taxon>Maridesulfovibrio</taxon>
    </lineage>
</organism>
<dbReference type="InterPro" id="IPR053927">
    <property type="entry name" value="FlgK_helical"/>
</dbReference>
<gene>
    <name evidence="7" type="primary">flgK</name>
    <name evidence="11" type="ordered locus">Desal_0942</name>
</gene>
<dbReference type="GO" id="GO:0005198">
    <property type="term" value="F:structural molecule activity"/>
    <property type="evidence" value="ECO:0007669"/>
    <property type="project" value="UniProtKB-UniRule"/>
</dbReference>
<proteinExistence type="inferred from homology"/>
<dbReference type="InterPro" id="IPR001444">
    <property type="entry name" value="Flag_bb_rod_N"/>
</dbReference>
<dbReference type="PANTHER" id="PTHR30033">
    <property type="entry name" value="FLAGELLAR HOOK-ASSOCIATED PROTEIN 1"/>
    <property type="match status" value="1"/>
</dbReference>
<evidence type="ECO:0000259" key="8">
    <source>
        <dbReference type="Pfam" id="PF00460"/>
    </source>
</evidence>
<keyword evidence="5 7" id="KW-0964">Secreted</keyword>
<dbReference type="InterPro" id="IPR019776">
    <property type="entry name" value="Flagellar_basal_body_rod_CS"/>
</dbReference>
<keyword evidence="6 7" id="KW-0975">Bacterial flagellum</keyword>
<reference evidence="11 12" key="1">
    <citation type="submission" date="2009-06" db="EMBL/GenBank/DDBJ databases">
        <title>Complete sequence of Desulfovibrio salexigens DSM 2638.</title>
        <authorList>
            <consortium name="US DOE Joint Genome Institute"/>
            <person name="Lucas S."/>
            <person name="Copeland A."/>
            <person name="Lapidus A."/>
            <person name="Glavina del Rio T."/>
            <person name="Tice H."/>
            <person name="Bruce D."/>
            <person name="Goodwin L."/>
            <person name="Pitluck S."/>
            <person name="Munk A.C."/>
            <person name="Brettin T."/>
            <person name="Detter J.C."/>
            <person name="Han C."/>
            <person name="Tapia R."/>
            <person name="Larimer F."/>
            <person name="Land M."/>
            <person name="Hauser L."/>
            <person name="Kyrpides N."/>
            <person name="Anderson I."/>
            <person name="Wall J.D."/>
            <person name="Arkin A.P."/>
            <person name="Dehal P."/>
            <person name="Chivian D."/>
            <person name="Giles B."/>
            <person name="Hazen T.C."/>
        </authorList>
    </citation>
    <scope>NUCLEOTIDE SEQUENCE [LARGE SCALE GENOMIC DNA]</scope>
    <source>
        <strain evidence="12">ATCC 14822 / DSM 2638 / NCIMB 8403 / VKM B-1763</strain>
    </source>
</reference>
<dbReference type="eggNOG" id="COG1256">
    <property type="taxonomic scope" value="Bacteria"/>
</dbReference>
<dbReference type="Pfam" id="PF00460">
    <property type="entry name" value="Flg_bb_rod"/>
    <property type="match status" value="1"/>
</dbReference>
<dbReference type="NCBIfam" id="TIGR02492">
    <property type="entry name" value="flgK_ends"/>
    <property type="match status" value="1"/>
</dbReference>
<feature type="domain" description="Flagellar hook-associated protein FlgK helical" evidence="10">
    <location>
        <begin position="94"/>
        <end position="326"/>
    </location>
</feature>
<dbReference type="GO" id="GO:0005576">
    <property type="term" value="C:extracellular region"/>
    <property type="evidence" value="ECO:0007669"/>
    <property type="project" value="UniProtKB-SubCell"/>
</dbReference>
<feature type="domain" description="Flagellar basal-body/hook protein C-terminal" evidence="9">
    <location>
        <begin position="543"/>
        <end position="580"/>
    </location>
</feature>
<keyword evidence="11" id="KW-0969">Cilium</keyword>
<evidence type="ECO:0000313" key="11">
    <source>
        <dbReference type="EMBL" id="ACS79007.1"/>
    </source>
</evidence>
<dbReference type="KEGG" id="dsa:Desal_0942"/>
<evidence type="ECO:0000256" key="6">
    <source>
        <dbReference type="ARBA" id="ARBA00023143"/>
    </source>
</evidence>
<evidence type="ECO:0000259" key="9">
    <source>
        <dbReference type="Pfam" id="PF06429"/>
    </source>
</evidence>
<sequence>MSLTNTLSIGQRALANAQVSINTTSNNIANSETEGYQRADAVYDSLGNINSYGNSLGTGADIVAIRANWDRFIEKQFLIALGSLSCSEAQLGYLSQMDSVFNQSEEQGLAAAQDEFLSAWNGLSTYPDSLAEREDLLGEAESLLYGLNSSYSELRDMSASVESEIVDQVNTANELIDSIGLLNEQISANPDNYELVASRDQAIRELDELIGVEVLSYEDGSTKIYTETGHPLVEGEETHHLAVAYDDDTSKTGLFWENGSGGLVDITPMSDESGDAVSGRITGGSIAGLFITRDEHIQPTLDRLDEYAAALIWETNRAHSQGAGLEPHTAVEGTYGVEDQTAALSDSGLDFEDRITSGEFTIHTYDADGNPEASITISIDPSTDSLDDIVSNINASLGGSLTASVNADGELAIEAVGDSSFEFGEDSSGFLAAAGINTFFEGSSAGDIAVNNYVASNPSHLNAGEVGSDGTVASGSNSTAQSINDLLSRDVSIGEGANATSATLTEYLSAIVSDVGAAASTMETRVTCDTAAAQIYAEQQESVSGVNVDEELVNLTRHQQQYEAACQIISVTRDMIDTVLGIV</sequence>
<dbReference type="InterPro" id="IPR002371">
    <property type="entry name" value="FlgK"/>
</dbReference>
<dbReference type="OrthoDB" id="9802553at2"/>
<evidence type="ECO:0000256" key="2">
    <source>
        <dbReference type="ARBA" id="ARBA00004613"/>
    </source>
</evidence>
<dbReference type="GO" id="GO:0009424">
    <property type="term" value="C:bacterial-type flagellum hook"/>
    <property type="evidence" value="ECO:0007669"/>
    <property type="project" value="UniProtKB-UniRule"/>
</dbReference>
<dbReference type="InterPro" id="IPR010930">
    <property type="entry name" value="Flg_bb/hook_C_dom"/>
</dbReference>
<name>C6BZV0_MARSD</name>
<keyword evidence="11" id="KW-0966">Cell projection</keyword>
<dbReference type="PRINTS" id="PR01005">
    <property type="entry name" value="FLGHOOKAP1"/>
</dbReference>
<evidence type="ECO:0000256" key="5">
    <source>
        <dbReference type="ARBA" id="ARBA00022525"/>
    </source>
</evidence>
<evidence type="ECO:0000256" key="4">
    <source>
        <dbReference type="ARBA" id="ARBA00016244"/>
    </source>
</evidence>
<feature type="domain" description="Flagellar basal body rod protein N-terminal" evidence="8">
    <location>
        <begin position="8"/>
        <end position="37"/>
    </location>
</feature>
<comment type="similarity">
    <text evidence="3 7">Belongs to the flagella basal body rod proteins family.</text>
</comment>
<keyword evidence="12" id="KW-1185">Reference proteome</keyword>
<dbReference type="Pfam" id="PF06429">
    <property type="entry name" value="Flg_bbr_C"/>
    <property type="match status" value="1"/>
</dbReference>
<evidence type="ECO:0000256" key="7">
    <source>
        <dbReference type="RuleBase" id="RU362065"/>
    </source>
</evidence>
<dbReference type="STRING" id="526222.Desal_0942"/>
<dbReference type="PROSITE" id="PS00588">
    <property type="entry name" value="FLAGELLA_BB_ROD"/>
    <property type="match status" value="1"/>
</dbReference>
<dbReference type="EMBL" id="CP001649">
    <property type="protein sequence ID" value="ACS79007.1"/>
    <property type="molecule type" value="Genomic_DNA"/>
</dbReference>
<dbReference type="PANTHER" id="PTHR30033:SF1">
    <property type="entry name" value="FLAGELLAR HOOK-ASSOCIATED PROTEIN 1"/>
    <property type="match status" value="1"/>
</dbReference>
<dbReference type="HOGENOM" id="CLU_012762_1_3_7"/>
<evidence type="ECO:0000313" key="12">
    <source>
        <dbReference type="Proteomes" id="UP000002601"/>
    </source>
</evidence>
<dbReference type="RefSeq" id="WP_015850826.1">
    <property type="nucleotide sequence ID" value="NC_012881.1"/>
</dbReference>
<comment type="subcellular location">
    <subcellularLocation>
        <location evidence="1 7">Bacterial flagellum</location>
    </subcellularLocation>
    <subcellularLocation>
        <location evidence="2 7">Secreted</location>
    </subcellularLocation>
</comment>
<dbReference type="SUPFAM" id="SSF64518">
    <property type="entry name" value="Phase 1 flagellin"/>
    <property type="match status" value="1"/>
</dbReference>
<evidence type="ECO:0000256" key="3">
    <source>
        <dbReference type="ARBA" id="ARBA00009677"/>
    </source>
</evidence>
<dbReference type="Pfam" id="PF22638">
    <property type="entry name" value="FlgK_D1"/>
    <property type="match status" value="1"/>
</dbReference>